<dbReference type="InterPro" id="IPR013740">
    <property type="entry name" value="Redoxin"/>
</dbReference>
<reference evidence="6 7" key="1">
    <citation type="submission" date="2016-07" db="EMBL/GenBank/DDBJ databases">
        <title>Genome sequencing of Vibrio scophthalmi strain VS-05, an isolated from Paralichthys olivaceus.</title>
        <authorList>
            <person name="Han H.-J."/>
        </authorList>
    </citation>
    <scope>NUCLEOTIDE SEQUENCE [LARGE SCALE GENOMIC DNA]</scope>
    <source>
        <strain evidence="6 7">VS-05</strain>
    </source>
</reference>
<dbReference type="CDD" id="cd03010">
    <property type="entry name" value="TlpA_like_DsbE"/>
    <property type="match status" value="1"/>
</dbReference>
<evidence type="ECO:0000256" key="1">
    <source>
        <dbReference type="ARBA" id="ARBA00004383"/>
    </source>
</evidence>
<dbReference type="Pfam" id="PF08534">
    <property type="entry name" value="Redoxin"/>
    <property type="match status" value="1"/>
</dbReference>
<name>A0A1B1NQV7_9VIBR</name>
<dbReference type="PATRIC" id="fig|45658.6.peg.2286"/>
<gene>
    <name evidence="6" type="ORF">VSVS05_00654</name>
</gene>
<dbReference type="GO" id="GO:0030288">
    <property type="term" value="C:outer membrane-bounded periplasmic space"/>
    <property type="evidence" value="ECO:0007669"/>
    <property type="project" value="InterPro"/>
</dbReference>
<proteinExistence type="inferred from homology"/>
<evidence type="ECO:0000313" key="6">
    <source>
        <dbReference type="EMBL" id="ANU35786.1"/>
    </source>
</evidence>
<dbReference type="GO" id="GO:0015036">
    <property type="term" value="F:disulfide oxidoreductase activity"/>
    <property type="evidence" value="ECO:0007669"/>
    <property type="project" value="InterPro"/>
</dbReference>
<evidence type="ECO:0000313" key="7">
    <source>
        <dbReference type="Proteomes" id="UP000092528"/>
    </source>
</evidence>
<dbReference type="InterPro" id="IPR036249">
    <property type="entry name" value="Thioredoxin-like_sf"/>
</dbReference>
<comment type="similarity">
    <text evidence="2">Belongs to the thioredoxin family. DsbE subfamily.</text>
</comment>
<keyword evidence="4" id="KW-1015">Disulfide bond</keyword>
<dbReference type="EMBL" id="CP016414">
    <property type="protein sequence ID" value="ANU35786.1"/>
    <property type="molecule type" value="Genomic_DNA"/>
</dbReference>
<keyword evidence="5" id="KW-0676">Redox-active center</keyword>
<evidence type="ECO:0000256" key="4">
    <source>
        <dbReference type="ARBA" id="ARBA00023157"/>
    </source>
</evidence>
<dbReference type="SUPFAM" id="SSF52833">
    <property type="entry name" value="Thioredoxin-like"/>
    <property type="match status" value="1"/>
</dbReference>
<dbReference type="PANTHER" id="PTHR42852">
    <property type="entry name" value="THIOL:DISULFIDE INTERCHANGE PROTEIN DSBE"/>
    <property type="match status" value="1"/>
</dbReference>
<organism evidence="6 7">
    <name type="scientific">Vibrio scophthalmi</name>
    <dbReference type="NCBI Taxonomy" id="45658"/>
    <lineage>
        <taxon>Bacteria</taxon>
        <taxon>Pseudomonadati</taxon>
        <taxon>Pseudomonadota</taxon>
        <taxon>Gammaproteobacteria</taxon>
        <taxon>Vibrionales</taxon>
        <taxon>Vibrionaceae</taxon>
        <taxon>Vibrio</taxon>
    </lineage>
</organism>
<dbReference type="RefSeq" id="WP_065430733.1">
    <property type="nucleotide sequence ID" value="NZ_CP016307.1"/>
</dbReference>
<dbReference type="InterPro" id="IPR004799">
    <property type="entry name" value="Periplasmic_diS_OxRdtase_DsbE"/>
</dbReference>
<dbReference type="Gene3D" id="3.40.30.10">
    <property type="entry name" value="Glutaredoxin"/>
    <property type="match status" value="1"/>
</dbReference>
<dbReference type="Proteomes" id="UP000092528">
    <property type="component" value="Chromosome 1"/>
</dbReference>
<dbReference type="InterPro" id="IPR050553">
    <property type="entry name" value="Thioredoxin_ResA/DsbE_sf"/>
</dbReference>
<dbReference type="GO" id="GO:0017004">
    <property type="term" value="P:cytochrome complex assembly"/>
    <property type="evidence" value="ECO:0007669"/>
    <property type="project" value="UniProtKB-KW"/>
</dbReference>
<evidence type="ECO:0000256" key="3">
    <source>
        <dbReference type="ARBA" id="ARBA00022748"/>
    </source>
</evidence>
<dbReference type="InterPro" id="IPR013766">
    <property type="entry name" value="Thioredoxin_domain"/>
</dbReference>
<dbReference type="PANTHER" id="PTHR42852:SF6">
    <property type="entry name" value="THIOL:DISULFIDE INTERCHANGE PROTEIN DSBE"/>
    <property type="match status" value="1"/>
</dbReference>
<keyword evidence="3" id="KW-0201">Cytochrome c-type biogenesis</keyword>
<dbReference type="GO" id="GO:0005886">
    <property type="term" value="C:plasma membrane"/>
    <property type="evidence" value="ECO:0007669"/>
    <property type="project" value="UniProtKB-SubCell"/>
</dbReference>
<dbReference type="AlphaFoldDB" id="A0A1B1NQV7"/>
<protein>
    <submittedName>
        <fullName evidence="6">Thiol:disulfide interchange protein</fullName>
    </submittedName>
</protein>
<evidence type="ECO:0000256" key="5">
    <source>
        <dbReference type="ARBA" id="ARBA00023284"/>
    </source>
</evidence>
<accession>A0A1B1NQV7</accession>
<dbReference type="PROSITE" id="PS51352">
    <property type="entry name" value="THIOREDOXIN_2"/>
    <property type="match status" value="1"/>
</dbReference>
<dbReference type="STRING" id="45658.VSVS12_02319"/>
<evidence type="ECO:0000256" key="2">
    <source>
        <dbReference type="ARBA" id="ARBA00007758"/>
    </source>
</evidence>
<sequence length="174" mass="19381">MALSRKPKVIMLLAGLLIFLLFLLLGIRAPHSPSQGKSAVAMFPTQAVTTLAATKQITPQTLFQSDYQLVNVWASWCGVCRVEHQFLNQLAAKDIPLIGLNYRDSQTQAQRYLDSLGDPYQTVIYDPNGNLAIDLGVIGTPETYLVDRHGAILYKHTGVLDQQVWQIAFADYFD</sequence>
<comment type="subcellular location">
    <subcellularLocation>
        <location evidence="1">Cell inner membrane</location>
        <topology evidence="1">Single-pass membrane protein</topology>
        <orientation evidence="1">Periplasmic side</orientation>
    </subcellularLocation>
</comment>
<dbReference type="NCBIfam" id="TIGR00385">
    <property type="entry name" value="dsbE"/>
    <property type="match status" value="1"/>
</dbReference>
<dbReference type="KEGG" id="vsc:VSVS12_02319"/>
<dbReference type="GeneID" id="96871349"/>
<keyword evidence="7" id="KW-1185">Reference proteome</keyword>